<keyword evidence="19" id="KW-1185">Reference proteome</keyword>
<gene>
    <name evidence="14" type="primary">ndhD</name>
    <name evidence="18" type="ordered locus">Sta7437_4219</name>
</gene>
<reference evidence="19" key="1">
    <citation type="journal article" date="2013" name="Proc. Natl. Acad. Sci. U.S.A.">
        <title>Improving the coverage of the cyanobacterial phylum using diversity-driven genome sequencing.</title>
        <authorList>
            <person name="Shih P.M."/>
            <person name="Wu D."/>
            <person name="Latifi A."/>
            <person name="Axen S.D."/>
            <person name="Fewer D.P."/>
            <person name="Talla E."/>
            <person name="Calteau A."/>
            <person name="Cai F."/>
            <person name="Tandeau de Marsac N."/>
            <person name="Rippka R."/>
            <person name="Herdman M."/>
            <person name="Sivonen K."/>
            <person name="Coursin T."/>
            <person name="Laurent T."/>
            <person name="Goodwin L."/>
            <person name="Nolan M."/>
            <person name="Davenport K.W."/>
            <person name="Han C.S."/>
            <person name="Rubin E.M."/>
            <person name="Eisen J.A."/>
            <person name="Woyke T."/>
            <person name="Gugger M."/>
            <person name="Kerfeld C.A."/>
        </authorList>
    </citation>
    <scope>NUCLEOTIDE SEQUENCE [LARGE SCALE GENOMIC DNA]</scope>
    <source>
        <strain evidence="19">ATCC 29371 / PCC 7437</strain>
    </source>
</reference>
<dbReference type="InterPro" id="IPR010227">
    <property type="entry name" value="NADH_Q_OxRdtase_chainM/4"/>
</dbReference>
<keyword evidence="7 14" id="KW-1278">Translocase</keyword>
<dbReference type="PATRIC" id="fig|111780.3.peg.4372"/>
<feature type="transmembrane region" description="Helical" evidence="14">
    <location>
        <begin position="169"/>
        <end position="190"/>
    </location>
</feature>
<dbReference type="HOGENOM" id="CLU_007100_4_4_3"/>
<feature type="transmembrane region" description="Helical" evidence="14">
    <location>
        <begin position="6"/>
        <end position="27"/>
    </location>
</feature>
<keyword evidence="4 14" id="KW-0874">Quinone</keyword>
<dbReference type="GO" id="GO:0042773">
    <property type="term" value="P:ATP synthesis coupled electron transport"/>
    <property type="evidence" value="ECO:0007669"/>
    <property type="project" value="InterPro"/>
</dbReference>
<dbReference type="GO" id="GO:0008137">
    <property type="term" value="F:NADH dehydrogenase (ubiquinone) activity"/>
    <property type="evidence" value="ECO:0007669"/>
    <property type="project" value="InterPro"/>
</dbReference>
<comment type="catalytic activity">
    <reaction evidence="12 14">
        <text>a plastoquinone + NADPH + (n+1) H(+)(in) = a plastoquinol + NADP(+) + n H(+)(out)</text>
        <dbReference type="Rhea" id="RHEA:42612"/>
        <dbReference type="Rhea" id="RHEA-COMP:9561"/>
        <dbReference type="Rhea" id="RHEA-COMP:9562"/>
        <dbReference type="ChEBI" id="CHEBI:15378"/>
        <dbReference type="ChEBI" id="CHEBI:17757"/>
        <dbReference type="ChEBI" id="CHEBI:57783"/>
        <dbReference type="ChEBI" id="CHEBI:58349"/>
        <dbReference type="ChEBI" id="CHEBI:62192"/>
    </reaction>
</comment>
<keyword evidence="9 14" id="KW-0520">NAD</keyword>
<evidence type="ECO:0000256" key="1">
    <source>
        <dbReference type="ARBA" id="ARBA00004127"/>
    </source>
</evidence>
<evidence type="ECO:0000256" key="8">
    <source>
        <dbReference type="ARBA" id="ARBA00022989"/>
    </source>
</evidence>
<dbReference type="PANTHER" id="PTHR43507:SF21">
    <property type="entry name" value="NAD(P)H-QUINONE OXIDOREDUCTASE CHAIN 4, CHLOROPLASTIC"/>
    <property type="match status" value="1"/>
</dbReference>
<evidence type="ECO:0000256" key="12">
    <source>
        <dbReference type="ARBA" id="ARBA00047726"/>
    </source>
</evidence>
<dbReference type="GO" id="GO:0016655">
    <property type="term" value="F:oxidoreductase activity, acting on NAD(P)H, quinone or similar compound as acceptor"/>
    <property type="evidence" value="ECO:0007669"/>
    <property type="project" value="UniProtKB-UniRule"/>
</dbReference>
<evidence type="ECO:0000256" key="14">
    <source>
        <dbReference type="HAMAP-Rule" id="MF_00491"/>
    </source>
</evidence>
<feature type="transmembrane region" description="Helical" evidence="14">
    <location>
        <begin position="87"/>
        <end position="107"/>
    </location>
</feature>
<feature type="transmembrane region" description="Helical" evidence="14">
    <location>
        <begin position="463"/>
        <end position="481"/>
    </location>
</feature>
<dbReference type="EMBL" id="CP003653">
    <property type="protein sequence ID" value="AFZ37692.1"/>
    <property type="molecule type" value="Genomic_DNA"/>
</dbReference>
<dbReference type="NCBIfam" id="TIGR01972">
    <property type="entry name" value="NDH_I_M"/>
    <property type="match status" value="1"/>
</dbReference>
<dbReference type="GO" id="GO:0003954">
    <property type="term" value="F:NADH dehydrogenase activity"/>
    <property type="evidence" value="ECO:0007669"/>
    <property type="project" value="TreeGrafter"/>
</dbReference>
<keyword evidence="18" id="KW-0560">Oxidoreductase</keyword>
<evidence type="ECO:0000256" key="2">
    <source>
        <dbReference type="ARBA" id="ARBA00009025"/>
    </source>
</evidence>
<dbReference type="InterPro" id="IPR003918">
    <property type="entry name" value="NADH_UbQ_OxRdtase"/>
</dbReference>
<evidence type="ECO:0000256" key="3">
    <source>
        <dbReference type="ARBA" id="ARBA00022692"/>
    </source>
</evidence>
<feature type="transmembrane region" description="Helical" evidence="14">
    <location>
        <begin position="243"/>
        <end position="263"/>
    </location>
</feature>
<keyword evidence="3 14" id="KW-0812">Transmembrane</keyword>
<keyword evidence="8 14" id="KW-1133">Transmembrane helix</keyword>
<keyword evidence="6 14" id="KW-0618">Plastoquinone</keyword>
<protein>
    <recommendedName>
        <fullName evidence="14">NAD(P)H-quinone oxidoreductase chain 4</fullName>
        <ecNumber evidence="14">7.1.1.-</ecNumber>
    </recommendedName>
    <alternativeName>
        <fullName evidence="14">NAD(P)H dehydrogenase I, chain 4</fullName>
    </alternativeName>
    <alternativeName>
        <fullName evidence="14">NDH-1, chain 4</fullName>
    </alternativeName>
</protein>
<dbReference type="InterPro" id="IPR001750">
    <property type="entry name" value="ND/Mrp_TM"/>
</dbReference>
<dbReference type="GO" id="GO:0012505">
    <property type="term" value="C:endomembrane system"/>
    <property type="evidence" value="ECO:0007669"/>
    <property type="project" value="UniProtKB-SubCell"/>
</dbReference>
<feature type="transmembrane region" description="Helical" evidence="14">
    <location>
        <begin position="275"/>
        <end position="294"/>
    </location>
</feature>
<keyword evidence="10 14" id="KW-0472">Membrane</keyword>
<evidence type="ECO:0000256" key="15">
    <source>
        <dbReference type="RuleBase" id="RU000320"/>
    </source>
</evidence>
<feature type="transmembrane region" description="Helical" evidence="14">
    <location>
        <begin position="336"/>
        <end position="354"/>
    </location>
</feature>
<organism evidence="18 19">
    <name type="scientific">Stanieria cyanosphaera (strain ATCC 29371 / PCC 7437)</name>
    <dbReference type="NCBI Taxonomy" id="111780"/>
    <lineage>
        <taxon>Bacteria</taxon>
        <taxon>Bacillati</taxon>
        <taxon>Cyanobacteriota</taxon>
        <taxon>Cyanophyceae</taxon>
        <taxon>Pleurocapsales</taxon>
        <taxon>Dermocarpellaceae</taxon>
        <taxon>Stanieria</taxon>
    </lineage>
</organism>
<comment type="catalytic activity">
    <reaction evidence="13 14">
        <text>a plastoquinone + NADH + (n+1) H(+)(in) = a plastoquinol + NAD(+) + n H(+)(out)</text>
        <dbReference type="Rhea" id="RHEA:42608"/>
        <dbReference type="Rhea" id="RHEA-COMP:9561"/>
        <dbReference type="Rhea" id="RHEA-COMP:9562"/>
        <dbReference type="ChEBI" id="CHEBI:15378"/>
        <dbReference type="ChEBI" id="CHEBI:17757"/>
        <dbReference type="ChEBI" id="CHEBI:57540"/>
        <dbReference type="ChEBI" id="CHEBI:57945"/>
        <dbReference type="ChEBI" id="CHEBI:62192"/>
    </reaction>
</comment>
<name>K9Y159_STAC7</name>
<dbReference type="InterPro" id="IPR022997">
    <property type="entry name" value="NADH_Q_OxRdtase_chain4"/>
</dbReference>
<feature type="transmembrane region" description="Helical" evidence="14">
    <location>
        <begin position="306"/>
        <end position="324"/>
    </location>
</feature>
<dbReference type="GO" id="GO:0031676">
    <property type="term" value="C:plasma membrane-derived thylakoid membrane"/>
    <property type="evidence" value="ECO:0007669"/>
    <property type="project" value="UniProtKB-SubCell"/>
</dbReference>
<accession>K9Y159</accession>
<feature type="transmembrane region" description="Helical" evidence="14">
    <location>
        <begin position="34"/>
        <end position="54"/>
    </location>
</feature>
<evidence type="ECO:0000259" key="17">
    <source>
        <dbReference type="Pfam" id="PF01059"/>
    </source>
</evidence>
<evidence type="ECO:0000256" key="5">
    <source>
        <dbReference type="ARBA" id="ARBA00022857"/>
    </source>
</evidence>
<feature type="domain" description="NADH:ubiquinone oxidoreductase chain 4 N-terminal" evidence="17">
    <location>
        <begin position="76"/>
        <end position="123"/>
    </location>
</feature>
<dbReference type="GO" id="GO:0048039">
    <property type="term" value="F:ubiquinone binding"/>
    <property type="evidence" value="ECO:0007669"/>
    <property type="project" value="TreeGrafter"/>
</dbReference>
<dbReference type="HAMAP" id="MF_00491">
    <property type="entry name" value="NDH1_NuoM"/>
    <property type="match status" value="1"/>
</dbReference>
<sequence>MEIIQIPWLTATIIFPLIASLVIPLIPDKEGKTVRWYALSVGLIDLALMVYAFWDNYSLETTKFQLTETYSWIPQLGLNWSVGVDGLSMPLIILSGLITILAILASWKVSHKPKLYYFLVLVLFSAQLGVFAAQDFLLFFIMWEIELVPVYLLISIWGGKKRQYAATKFILYTALASIFILVAGLAMAFYGDNVTFDITQLGLKDYPLALELLAYVGFLIAFGVKLPIFPLHTWLPDAHSEASAPISMILAGVLLKMGGYGLIRFNVETLPHAHIKFAPLLVILGVINIVYGAFTAFGQTNLKRRLASSSISHMGFVLIGIASFTDLGLNGAVLQMVSHGLIAAALFFLSGTTYERTHTLMMDEMGGMAQKMPKTFALFTAGAMASLALPGMSGFVGELSIFLGVATSDVYSSAFKVGVTFLTAVGLILTPIYLLSMLRQVFYGESNPQLKIDNYQADVQPREIFITACLLIPIIAIGLYPKLVTSTYDLKTVEVASKVRSALPVIVQQQEPLLNASLLNTWQSPALIAPQLPK</sequence>
<dbReference type="PRINTS" id="PR01437">
    <property type="entry name" value="NUOXDRDTASE4"/>
</dbReference>
<proteinExistence type="inferred from homology"/>
<dbReference type="OrthoDB" id="9811718at2"/>
<dbReference type="RefSeq" id="WP_015195346.1">
    <property type="nucleotide sequence ID" value="NC_019748.1"/>
</dbReference>
<feature type="transmembrane region" description="Helical" evidence="14">
    <location>
        <begin position="137"/>
        <end position="157"/>
    </location>
</feature>
<evidence type="ECO:0000256" key="11">
    <source>
        <dbReference type="ARBA" id="ARBA00025624"/>
    </source>
</evidence>
<evidence type="ECO:0000256" key="13">
    <source>
        <dbReference type="ARBA" id="ARBA00048026"/>
    </source>
</evidence>
<feature type="transmembrane region" description="Helical" evidence="14">
    <location>
        <begin position="375"/>
        <end position="397"/>
    </location>
</feature>
<evidence type="ECO:0000256" key="4">
    <source>
        <dbReference type="ARBA" id="ARBA00022719"/>
    </source>
</evidence>
<evidence type="ECO:0000256" key="6">
    <source>
        <dbReference type="ARBA" id="ARBA00022957"/>
    </source>
</evidence>
<dbReference type="KEGG" id="scs:Sta7437_4219"/>
<keyword evidence="5 14" id="KW-0521">NADP</keyword>
<feature type="transmembrane region" description="Helical" evidence="14">
    <location>
        <begin position="417"/>
        <end position="442"/>
    </location>
</feature>
<comment type="similarity">
    <text evidence="2 14">Belongs to the complex I subunit 4 family.</text>
</comment>
<dbReference type="STRING" id="111780.Sta7437_4219"/>
<dbReference type="GO" id="GO:0015990">
    <property type="term" value="P:electron transport coupled proton transport"/>
    <property type="evidence" value="ECO:0007669"/>
    <property type="project" value="TreeGrafter"/>
</dbReference>
<dbReference type="AlphaFoldDB" id="K9Y159"/>
<comment type="function">
    <text evidence="11 14">NDH-1 shuttles electrons from NAD(P)H, via FMN and iron-sulfur (Fe-S) centers, to quinones in the respiratory chain. The immediate electron acceptor for the enzyme in this species is believed to be plastoquinone. Couples the redox reaction to proton translocation (for every two electrons transferred, four hydrogen ions are translocated across the cytoplasmic membrane), and thus conserves the redox energy in a proton gradient.</text>
</comment>
<evidence type="ECO:0000313" key="19">
    <source>
        <dbReference type="Proteomes" id="UP000010473"/>
    </source>
</evidence>
<keyword evidence="14" id="KW-0793">Thylakoid</keyword>
<evidence type="ECO:0000259" key="16">
    <source>
        <dbReference type="Pfam" id="PF00361"/>
    </source>
</evidence>
<evidence type="ECO:0000256" key="7">
    <source>
        <dbReference type="ARBA" id="ARBA00022967"/>
    </source>
</evidence>
<feature type="transmembrane region" description="Helical" evidence="14">
    <location>
        <begin position="114"/>
        <end position="131"/>
    </location>
</feature>
<feature type="transmembrane region" description="Helical" evidence="14">
    <location>
        <begin position="210"/>
        <end position="231"/>
    </location>
</feature>
<evidence type="ECO:0000256" key="10">
    <source>
        <dbReference type="ARBA" id="ARBA00023136"/>
    </source>
</evidence>
<evidence type="ECO:0000313" key="18">
    <source>
        <dbReference type="EMBL" id="AFZ37692.1"/>
    </source>
</evidence>
<dbReference type="PANTHER" id="PTHR43507">
    <property type="entry name" value="NADH-UBIQUINONE OXIDOREDUCTASE CHAIN 4"/>
    <property type="match status" value="1"/>
</dbReference>
<evidence type="ECO:0000256" key="9">
    <source>
        <dbReference type="ARBA" id="ARBA00023027"/>
    </source>
</evidence>
<dbReference type="NCBIfam" id="NF009212">
    <property type="entry name" value="PRK12561.1"/>
    <property type="match status" value="1"/>
</dbReference>
<comment type="subcellular location">
    <subcellularLocation>
        <location evidence="14">Cellular thylakoid membrane</location>
        <topology evidence="14">Multi-pass membrane protein</topology>
    </subcellularLocation>
    <subcellularLocation>
        <location evidence="1">Endomembrane system</location>
        <topology evidence="1">Multi-pass membrane protein</topology>
    </subcellularLocation>
    <subcellularLocation>
        <location evidence="15">Membrane</location>
        <topology evidence="15">Multi-pass membrane protein</topology>
    </subcellularLocation>
</comment>
<dbReference type="EC" id="7.1.1.-" evidence="14"/>
<feature type="domain" description="NADH:quinone oxidoreductase/Mrp antiporter transmembrane" evidence="16">
    <location>
        <begin position="133"/>
        <end position="420"/>
    </location>
</feature>
<dbReference type="Proteomes" id="UP000010473">
    <property type="component" value="Chromosome"/>
</dbReference>
<dbReference type="InterPro" id="IPR000260">
    <property type="entry name" value="NADH4_N"/>
</dbReference>
<dbReference type="Pfam" id="PF01059">
    <property type="entry name" value="Oxidored_q5_N"/>
    <property type="match status" value="1"/>
</dbReference>
<dbReference type="eggNOG" id="COG1008">
    <property type="taxonomic scope" value="Bacteria"/>
</dbReference>
<dbReference type="Pfam" id="PF00361">
    <property type="entry name" value="Proton_antipo_M"/>
    <property type="match status" value="1"/>
</dbReference>